<sequence length="265" mass="31248">MEDEKISIYELLLLHNYFTHKNQTSGSSLGTILAVLGYDPNLKEDDKSKELQAKCKELGLSGWVISPYWEVNLSKGETIPYTWYEKLKSNSADAIQEYFTMNNNHLLIDIIARSYLSIPHRFYMWIYEAKELFFEKRYISCAMMLTAILEGSIRECPVEVWRQQVTKFYDEAVTQKLQNAFDNEYKQLLNKFYEYLVVLSSLDGYIKSFFDGKKPFDKKVEPDYLERNWLMHGMTHRKITEIDCIKLFNAISTLAFLTENLNHQK</sequence>
<proteinExistence type="predicted"/>
<dbReference type="Proteomes" id="UP000282311">
    <property type="component" value="Unassembled WGS sequence"/>
</dbReference>
<dbReference type="OrthoDB" id="2838806at2"/>
<dbReference type="EMBL" id="RBAH01000020">
    <property type="protein sequence ID" value="RKN77086.1"/>
    <property type="molecule type" value="Genomic_DNA"/>
</dbReference>
<evidence type="ECO:0000313" key="1">
    <source>
        <dbReference type="EMBL" id="RKN77086.1"/>
    </source>
</evidence>
<name>A0A3B0C084_9BACL</name>
<accession>A0A3B0C084</accession>
<comment type="caution">
    <text evidence="1">The sequence shown here is derived from an EMBL/GenBank/DDBJ whole genome shotgun (WGS) entry which is preliminary data.</text>
</comment>
<keyword evidence="2" id="KW-1185">Reference proteome</keyword>
<dbReference type="RefSeq" id="WP_120749795.1">
    <property type="nucleotide sequence ID" value="NZ_RBAH01000020.1"/>
</dbReference>
<gene>
    <name evidence="1" type="ORF">D7M11_23985</name>
</gene>
<evidence type="ECO:0000313" key="2">
    <source>
        <dbReference type="Proteomes" id="UP000282311"/>
    </source>
</evidence>
<dbReference type="AlphaFoldDB" id="A0A3B0C084"/>
<reference evidence="1 2" key="1">
    <citation type="journal article" date="2007" name="Int. J. Syst. Evol. Microbiol.">
        <title>Paenibacillus ginsengarvi sp. nov., isolated from soil from ginseng cultivation.</title>
        <authorList>
            <person name="Yoon M.H."/>
            <person name="Ten L.N."/>
            <person name="Im W.T."/>
        </authorList>
    </citation>
    <scope>NUCLEOTIDE SEQUENCE [LARGE SCALE GENOMIC DNA]</scope>
    <source>
        <strain evidence="1 2">KCTC 13059</strain>
    </source>
</reference>
<protein>
    <submittedName>
        <fullName evidence="1">Uncharacterized protein</fullName>
    </submittedName>
</protein>
<organism evidence="1 2">
    <name type="scientific">Paenibacillus ginsengarvi</name>
    <dbReference type="NCBI Taxonomy" id="400777"/>
    <lineage>
        <taxon>Bacteria</taxon>
        <taxon>Bacillati</taxon>
        <taxon>Bacillota</taxon>
        <taxon>Bacilli</taxon>
        <taxon>Bacillales</taxon>
        <taxon>Paenibacillaceae</taxon>
        <taxon>Paenibacillus</taxon>
    </lineage>
</organism>